<protein>
    <submittedName>
        <fullName evidence="2">Uncharacterized protein</fullName>
    </submittedName>
</protein>
<proteinExistence type="predicted"/>
<sequence>MESDKVVTISPAHPQWGAYFSMMFCMIAIFNSLLQLVIRMLLPDPVPPPPAILIITPIASFALVALVTGILIFQHLFFQTCLQWPKLLVLCASLVYDVVGTAIVLKRFISDNFQHH</sequence>
<keyword evidence="3" id="KW-1185">Reference proteome</keyword>
<evidence type="ECO:0000313" key="2">
    <source>
        <dbReference type="EMBL" id="PWA96127.1"/>
    </source>
</evidence>
<name>A0A2U1QDT1_ARTAN</name>
<gene>
    <name evidence="2" type="ORF">CTI12_AA041310</name>
</gene>
<dbReference type="EMBL" id="PKPP01000196">
    <property type="protein sequence ID" value="PWA96127.1"/>
    <property type="molecule type" value="Genomic_DNA"/>
</dbReference>
<organism evidence="2 3">
    <name type="scientific">Artemisia annua</name>
    <name type="common">Sweet wormwood</name>
    <dbReference type="NCBI Taxonomy" id="35608"/>
    <lineage>
        <taxon>Eukaryota</taxon>
        <taxon>Viridiplantae</taxon>
        <taxon>Streptophyta</taxon>
        <taxon>Embryophyta</taxon>
        <taxon>Tracheophyta</taxon>
        <taxon>Spermatophyta</taxon>
        <taxon>Magnoliopsida</taxon>
        <taxon>eudicotyledons</taxon>
        <taxon>Gunneridae</taxon>
        <taxon>Pentapetalae</taxon>
        <taxon>asterids</taxon>
        <taxon>campanulids</taxon>
        <taxon>Asterales</taxon>
        <taxon>Asteraceae</taxon>
        <taxon>Asteroideae</taxon>
        <taxon>Anthemideae</taxon>
        <taxon>Artemisiinae</taxon>
        <taxon>Artemisia</taxon>
    </lineage>
</organism>
<accession>A0A2U1QDT1</accession>
<feature type="transmembrane region" description="Helical" evidence="1">
    <location>
        <begin position="16"/>
        <end position="38"/>
    </location>
</feature>
<keyword evidence="1" id="KW-0472">Membrane</keyword>
<comment type="caution">
    <text evidence="2">The sequence shown here is derived from an EMBL/GenBank/DDBJ whole genome shotgun (WGS) entry which is preliminary data.</text>
</comment>
<dbReference type="AlphaFoldDB" id="A0A2U1QDT1"/>
<feature type="transmembrane region" description="Helical" evidence="1">
    <location>
        <begin position="84"/>
        <end position="105"/>
    </location>
</feature>
<evidence type="ECO:0000256" key="1">
    <source>
        <dbReference type="SAM" id="Phobius"/>
    </source>
</evidence>
<feature type="transmembrane region" description="Helical" evidence="1">
    <location>
        <begin position="50"/>
        <end position="78"/>
    </location>
</feature>
<evidence type="ECO:0000313" key="3">
    <source>
        <dbReference type="Proteomes" id="UP000245207"/>
    </source>
</evidence>
<keyword evidence="1" id="KW-1133">Transmembrane helix</keyword>
<dbReference type="Proteomes" id="UP000245207">
    <property type="component" value="Unassembled WGS sequence"/>
</dbReference>
<keyword evidence="1" id="KW-0812">Transmembrane</keyword>
<reference evidence="2 3" key="1">
    <citation type="journal article" date="2018" name="Mol. Plant">
        <title>The genome of Artemisia annua provides insight into the evolution of Asteraceae family and artemisinin biosynthesis.</title>
        <authorList>
            <person name="Shen Q."/>
            <person name="Zhang L."/>
            <person name="Liao Z."/>
            <person name="Wang S."/>
            <person name="Yan T."/>
            <person name="Shi P."/>
            <person name="Liu M."/>
            <person name="Fu X."/>
            <person name="Pan Q."/>
            <person name="Wang Y."/>
            <person name="Lv Z."/>
            <person name="Lu X."/>
            <person name="Zhang F."/>
            <person name="Jiang W."/>
            <person name="Ma Y."/>
            <person name="Chen M."/>
            <person name="Hao X."/>
            <person name="Li L."/>
            <person name="Tang Y."/>
            <person name="Lv G."/>
            <person name="Zhou Y."/>
            <person name="Sun X."/>
            <person name="Brodelius P.E."/>
            <person name="Rose J.K.C."/>
            <person name="Tang K."/>
        </authorList>
    </citation>
    <scope>NUCLEOTIDE SEQUENCE [LARGE SCALE GENOMIC DNA]</scope>
    <source>
        <strain evidence="3">cv. Huhao1</strain>
        <tissue evidence="2">Leaf</tissue>
    </source>
</reference>